<evidence type="ECO:0000313" key="5">
    <source>
        <dbReference type="Proteomes" id="UP000649617"/>
    </source>
</evidence>
<accession>A0A812IKZ0</accession>
<reference evidence="4" key="1">
    <citation type="submission" date="2021-02" db="EMBL/GenBank/DDBJ databases">
        <authorList>
            <person name="Dougan E. K."/>
            <person name="Rhodes N."/>
            <person name="Thang M."/>
            <person name="Chan C."/>
        </authorList>
    </citation>
    <scope>NUCLEOTIDE SEQUENCE</scope>
</reference>
<dbReference type="InterPro" id="IPR003673">
    <property type="entry name" value="CoA-Trfase_fam_III"/>
</dbReference>
<dbReference type="Pfam" id="PF02515">
    <property type="entry name" value="CoA_transf_3"/>
    <property type="match status" value="1"/>
</dbReference>
<name>A0A812IKZ0_SYMPI</name>
<dbReference type="SUPFAM" id="SSF50249">
    <property type="entry name" value="Nucleic acid-binding proteins"/>
    <property type="match status" value="1"/>
</dbReference>
<dbReference type="InterPro" id="IPR002878">
    <property type="entry name" value="ChsH2_C"/>
</dbReference>
<dbReference type="Pfam" id="PF01796">
    <property type="entry name" value="OB_ChsH2_C"/>
    <property type="match status" value="1"/>
</dbReference>
<dbReference type="PANTHER" id="PTHR48207">
    <property type="entry name" value="SUCCINATE--HYDROXYMETHYLGLUTARATE COA-TRANSFERASE"/>
    <property type="match status" value="1"/>
</dbReference>
<keyword evidence="2" id="KW-0808">Transferase</keyword>
<evidence type="ECO:0000256" key="1">
    <source>
        <dbReference type="ARBA" id="ARBA00008383"/>
    </source>
</evidence>
<evidence type="ECO:0000256" key="2">
    <source>
        <dbReference type="ARBA" id="ARBA00022679"/>
    </source>
</evidence>
<dbReference type="GO" id="GO:0008410">
    <property type="term" value="F:CoA-transferase activity"/>
    <property type="evidence" value="ECO:0007669"/>
    <property type="project" value="TreeGrafter"/>
</dbReference>
<dbReference type="SUPFAM" id="SSF89796">
    <property type="entry name" value="CoA-transferase family III (CaiB/BaiF)"/>
    <property type="match status" value="1"/>
</dbReference>
<comment type="caution">
    <text evidence="4">The sequence shown here is derived from an EMBL/GenBank/DDBJ whole genome shotgun (WGS) entry which is preliminary data.</text>
</comment>
<dbReference type="Proteomes" id="UP000649617">
    <property type="component" value="Unassembled WGS sequence"/>
</dbReference>
<sequence length="413" mass="45256">MVIAVVELDEGPRLITNIIECDPEQVAVGMAVEAAFEKIDDSDVVLPVFSRLLSDLGADVVKVEPPDGDSTRLHGKDIGGISGFFNHQNAGKRNICLDLRAEGAIRLVKSMASKADIVIENYRPGVMQRLGIDYPALQAVNPRLLMLSISGYGQEGPEAHRPSYAPIVHAEAGLMHRLAARNSTPPGDLPLSVADTNASLHGVIALLAALHLRDQTGVGQYIDMSMMDATFVTDDRAHFDLEDTPDTLPICPIYDLPFARVFIATDLKLLFRRLHRRAGLADPTPEGASLQEKVALREAAIEQRLMDCGSLTALTRLLDTLDLPWGVVRGPRELADQPTLKHRGMIAEVDDRAGGTRPIPQSPYRFSNAASGVRGPTAHRGEHNQEVLRDWLDLNDKQMRDLFDGRILINEKD</sequence>
<dbReference type="InterPro" id="IPR050483">
    <property type="entry name" value="CoA-transferase_III_domain"/>
</dbReference>
<evidence type="ECO:0000313" key="4">
    <source>
        <dbReference type="EMBL" id="CAE7148587.1"/>
    </source>
</evidence>
<comment type="similarity">
    <text evidence="1">Belongs to the CoA-transferase III family.</text>
</comment>
<dbReference type="OrthoDB" id="421515at2759"/>
<dbReference type="InterPro" id="IPR012340">
    <property type="entry name" value="NA-bd_OB-fold"/>
</dbReference>
<dbReference type="EMBL" id="CAJNIZ010000001">
    <property type="protein sequence ID" value="CAE7148587.1"/>
    <property type="molecule type" value="Genomic_DNA"/>
</dbReference>
<dbReference type="InterPro" id="IPR023606">
    <property type="entry name" value="CoA-Trfase_III_dom_1_sf"/>
</dbReference>
<dbReference type="PANTHER" id="PTHR48207:SF3">
    <property type="entry name" value="SUCCINATE--HYDROXYMETHYLGLUTARATE COA-TRANSFERASE"/>
    <property type="match status" value="1"/>
</dbReference>
<feature type="domain" description="ChsH2 C-terminal OB-fold" evidence="3">
    <location>
        <begin position="2"/>
        <end position="37"/>
    </location>
</feature>
<dbReference type="AlphaFoldDB" id="A0A812IKZ0"/>
<gene>
    <name evidence="4" type="primary">smtB</name>
    <name evidence="4" type="ORF">SPIL2461_LOCUS7</name>
</gene>
<protein>
    <submittedName>
        <fullName evidence="4">SmtB protein</fullName>
    </submittedName>
</protein>
<dbReference type="Gene3D" id="3.40.50.10540">
    <property type="entry name" value="Crotonobetainyl-coa:carnitine coa-transferase, domain 1"/>
    <property type="match status" value="2"/>
</dbReference>
<proteinExistence type="inferred from homology"/>
<evidence type="ECO:0000259" key="3">
    <source>
        <dbReference type="Pfam" id="PF01796"/>
    </source>
</evidence>
<organism evidence="4 5">
    <name type="scientific">Symbiodinium pilosum</name>
    <name type="common">Dinoflagellate</name>
    <dbReference type="NCBI Taxonomy" id="2952"/>
    <lineage>
        <taxon>Eukaryota</taxon>
        <taxon>Sar</taxon>
        <taxon>Alveolata</taxon>
        <taxon>Dinophyceae</taxon>
        <taxon>Suessiales</taxon>
        <taxon>Symbiodiniaceae</taxon>
        <taxon>Symbiodinium</taxon>
    </lineage>
</organism>
<keyword evidence="5" id="KW-1185">Reference proteome</keyword>